<sequence length="93" mass="10687">MRIKRRATMVHETNSFIKVNAQSISRGYIVVGGNIIRDIPPRPLRRRNQITLRPYQVDSPKEDHSRCSATNSRVAHVVTLRLGSNWTCIEIFS</sequence>
<dbReference type="Proteomes" id="UP001279734">
    <property type="component" value="Unassembled WGS sequence"/>
</dbReference>
<evidence type="ECO:0000313" key="2">
    <source>
        <dbReference type="Proteomes" id="UP001279734"/>
    </source>
</evidence>
<comment type="caution">
    <text evidence="1">The sequence shown here is derived from an EMBL/GenBank/DDBJ whole genome shotgun (WGS) entry which is preliminary data.</text>
</comment>
<dbReference type="AlphaFoldDB" id="A0AAD3SDT1"/>
<dbReference type="EMBL" id="BSYO01000008">
    <property type="protein sequence ID" value="GMH08792.1"/>
    <property type="molecule type" value="Genomic_DNA"/>
</dbReference>
<gene>
    <name evidence="1" type="ORF">Nepgr_010632</name>
</gene>
<protein>
    <submittedName>
        <fullName evidence="1">Uncharacterized protein</fullName>
    </submittedName>
</protein>
<accession>A0AAD3SDT1</accession>
<proteinExistence type="predicted"/>
<name>A0AAD3SDT1_NEPGR</name>
<reference evidence="1" key="1">
    <citation type="submission" date="2023-05" db="EMBL/GenBank/DDBJ databases">
        <title>Nepenthes gracilis genome sequencing.</title>
        <authorList>
            <person name="Fukushima K."/>
        </authorList>
    </citation>
    <scope>NUCLEOTIDE SEQUENCE</scope>
    <source>
        <strain evidence="1">SING2019-196</strain>
    </source>
</reference>
<evidence type="ECO:0000313" key="1">
    <source>
        <dbReference type="EMBL" id="GMH08792.1"/>
    </source>
</evidence>
<organism evidence="1 2">
    <name type="scientific">Nepenthes gracilis</name>
    <name type="common">Slender pitcher plant</name>
    <dbReference type="NCBI Taxonomy" id="150966"/>
    <lineage>
        <taxon>Eukaryota</taxon>
        <taxon>Viridiplantae</taxon>
        <taxon>Streptophyta</taxon>
        <taxon>Embryophyta</taxon>
        <taxon>Tracheophyta</taxon>
        <taxon>Spermatophyta</taxon>
        <taxon>Magnoliopsida</taxon>
        <taxon>eudicotyledons</taxon>
        <taxon>Gunneridae</taxon>
        <taxon>Pentapetalae</taxon>
        <taxon>Caryophyllales</taxon>
        <taxon>Nepenthaceae</taxon>
        <taxon>Nepenthes</taxon>
    </lineage>
</organism>
<keyword evidence="2" id="KW-1185">Reference proteome</keyword>